<feature type="compositionally biased region" description="Acidic residues" evidence="9">
    <location>
        <begin position="941"/>
        <end position="953"/>
    </location>
</feature>
<feature type="compositionally biased region" description="Basic and acidic residues" evidence="9">
    <location>
        <begin position="2096"/>
        <end position="2105"/>
    </location>
</feature>
<dbReference type="Proteomes" id="UP000694843">
    <property type="component" value="Unplaced"/>
</dbReference>
<dbReference type="OrthoDB" id="1884872at2759"/>
<feature type="compositionally biased region" description="Acidic residues" evidence="9">
    <location>
        <begin position="405"/>
        <end position="414"/>
    </location>
</feature>
<feature type="compositionally biased region" description="Basic and acidic residues" evidence="9">
    <location>
        <begin position="1295"/>
        <end position="1305"/>
    </location>
</feature>
<feature type="compositionally biased region" description="Basic residues" evidence="9">
    <location>
        <begin position="383"/>
        <end position="400"/>
    </location>
</feature>
<organism evidence="12 13">
    <name type="scientific">Hyalella azteca</name>
    <name type="common">Amphipod</name>
    <dbReference type="NCBI Taxonomy" id="294128"/>
    <lineage>
        <taxon>Eukaryota</taxon>
        <taxon>Metazoa</taxon>
        <taxon>Ecdysozoa</taxon>
        <taxon>Arthropoda</taxon>
        <taxon>Crustacea</taxon>
        <taxon>Multicrustacea</taxon>
        <taxon>Malacostraca</taxon>
        <taxon>Eumalacostraca</taxon>
        <taxon>Peracarida</taxon>
        <taxon>Amphipoda</taxon>
        <taxon>Senticaudata</taxon>
        <taxon>Talitrida</taxon>
        <taxon>Talitroidea</taxon>
        <taxon>Hyalellidae</taxon>
        <taxon>Hyalella</taxon>
    </lineage>
</organism>
<dbReference type="SMART" id="SM00592">
    <property type="entry name" value="BRK"/>
    <property type="match status" value="1"/>
</dbReference>
<dbReference type="RefSeq" id="XP_018025448.1">
    <property type="nucleotide sequence ID" value="XM_018169959.2"/>
</dbReference>
<feature type="region of interest" description="Disordered" evidence="9">
    <location>
        <begin position="2055"/>
        <end position="2109"/>
    </location>
</feature>
<feature type="compositionally biased region" description="Pro residues" evidence="9">
    <location>
        <begin position="1307"/>
        <end position="1317"/>
    </location>
</feature>
<dbReference type="SMART" id="SM00510">
    <property type="entry name" value="TFS2M"/>
    <property type="match status" value="1"/>
</dbReference>
<proteinExistence type="predicted"/>
<feature type="region of interest" description="Disordered" evidence="9">
    <location>
        <begin position="2261"/>
        <end position="2512"/>
    </location>
</feature>
<keyword evidence="3 8" id="KW-0863">Zinc-finger</keyword>
<feature type="region of interest" description="Disordered" evidence="9">
    <location>
        <begin position="1183"/>
        <end position="1215"/>
    </location>
</feature>
<keyword evidence="12" id="KW-1185">Reference proteome</keyword>
<feature type="compositionally biased region" description="Pro residues" evidence="9">
    <location>
        <begin position="1745"/>
        <end position="1759"/>
    </location>
</feature>
<keyword evidence="5" id="KW-0805">Transcription regulation</keyword>
<keyword evidence="4" id="KW-0862">Zinc</keyword>
<dbReference type="Pfam" id="PF07500">
    <property type="entry name" value="TFIIS_M"/>
    <property type="match status" value="1"/>
</dbReference>
<dbReference type="Gene3D" id="1.10.472.30">
    <property type="entry name" value="Transcription elongation factor S-II, central domain"/>
    <property type="match status" value="1"/>
</dbReference>
<feature type="region of interest" description="Disordered" evidence="9">
    <location>
        <begin position="275"/>
        <end position="619"/>
    </location>
</feature>
<feature type="compositionally biased region" description="Basic and acidic residues" evidence="9">
    <location>
        <begin position="2141"/>
        <end position="2167"/>
    </location>
</feature>
<feature type="region of interest" description="Disordered" evidence="9">
    <location>
        <begin position="171"/>
        <end position="233"/>
    </location>
</feature>
<feature type="domain" description="TFIIS central" evidence="11">
    <location>
        <begin position="1324"/>
        <end position="1447"/>
    </location>
</feature>
<evidence type="ECO:0000256" key="2">
    <source>
        <dbReference type="ARBA" id="ARBA00022723"/>
    </source>
</evidence>
<dbReference type="GO" id="GO:0008270">
    <property type="term" value="F:zinc ion binding"/>
    <property type="evidence" value="ECO:0007669"/>
    <property type="project" value="UniProtKB-KW"/>
</dbReference>
<dbReference type="CDD" id="cd15552">
    <property type="entry name" value="PHD_PHF3_like"/>
    <property type="match status" value="1"/>
</dbReference>
<feature type="compositionally biased region" description="Basic and acidic residues" evidence="9">
    <location>
        <begin position="275"/>
        <end position="284"/>
    </location>
</feature>
<feature type="compositionally biased region" description="Low complexity" evidence="9">
    <location>
        <begin position="449"/>
        <end position="460"/>
    </location>
</feature>
<evidence type="ECO:0000256" key="3">
    <source>
        <dbReference type="ARBA" id="ARBA00022771"/>
    </source>
</evidence>
<dbReference type="InterPro" id="IPR006576">
    <property type="entry name" value="BRK_domain"/>
</dbReference>
<feature type="compositionally biased region" description="Basic and acidic residues" evidence="9">
    <location>
        <begin position="2409"/>
        <end position="2418"/>
    </location>
</feature>
<evidence type="ECO:0000256" key="8">
    <source>
        <dbReference type="PROSITE-ProRule" id="PRU00146"/>
    </source>
</evidence>
<dbReference type="InterPro" id="IPR003618">
    <property type="entry name" value="TFIIS_cen_dom"/>
</dbReference>
<feature type="compositionally biased region" description="Pro residues" evidence="9">
    <location>
        <begin position="2375"/>
        <end position="2408"/>
    </location>
</feature>
<feature type="region of interest" description="Disordered" evidence="9">
    <location>
        <begin position="2005"/>
        <end position="2029"/>
    </location>
</feature>
<dbReference type="PROSITE" id="PS50016">
    <property type="entry name" value="ZF_PHD_2"/>
    <property type="match status" value="1"/>
</dbReference>
<dbReference type="GO" id="GO:0006351">
    <property type="term" value="P:DNA-templated transcription"/>
    <property type="evidence" value="ECO:0007669"/>
    <property type="project" value="InterPro"/>
</dbReference>
<feature type="domain" description="PHD-type" evidence="10">
    <location>
        <begin position="1020"/>
        <end position="1074"/>
    </location>
</feature>
<sequence length="2512" mass="277798">MSSSFVKDCSDASTPASSYRNNSDGLSLNAAPPAASGGNKTVFIIVNNDSQIDQDQLSSILASHAGASSEVSVVQMAGGGGSMNDVTQHDSPDATSTLQAATAVGLLNSTSTNYQDPLDSVSEVGAGGYSELPLDVESLHQLESVLCTDEARHLLASDNLLDILGAAAASGASDCTPAGDSTSYPTGPNHSTASCAPVTGASSGAGGKAGRGRMRAPPKRRSQRQQDKAERDEVTKILAENQRMLQREREELMAAESSTGSLNQNLEVQGELDYRNQDRPRELQPEASDNEQSGESDSEEEDSDDDDGQDNKSDDSDYTTRGLHNSRPVSIPRVAKAATRGRGRPRKNPADMSSVSGRGRLRADHEGGRGGGLVSRPGSLRGSRGRGRGRPPMRGSKGKHMPVMPEDEEDDELPSLDGGSEGPAAAVATEAEDDLDDLEKQLSDLHGGADAATAPAASPSITEQLSQPKKIVFLKKGVIGTNKNAPVKKKTSKAEPAVQRKSLSPENKEDAAKIQEAADDQQDEDEDGEYEEKDDDDDDGDYDPVKESEKMNAVDDATREGDRARAKKRAKNQSPDKSAKQSSKKSGSPSKKLAVKKAKTPKHAEATHQVVRRVRDKQGNFHFVKKKMFKSLNKERSEKNCQLDKKSVSEKLKSNPVETDYLKILQLAQKNVDDAATHAPKKISKSLPDPKSVLKKMKETMADNKPKNSISSKEHVKHKFEDHNKSLPSAKKKREDSSTAEADSSKSPKIIQKSPEPPLQKKHKLFSSALDVPYESLKTNKVVKKFATGSGIIGGSKVKTSATPVKRKDDSQVYKDANKQLLNKLTTKLGKVSKNVPVTVDFVQNKSATPLKSLKSSPKKLKVSPASAKYKEEFDEEDEELDDLEEYRPVDPVSADQVRRSNRAPKKKSFGDEMIMLGEDNHEDEADSSDDGDHDDKDLDKDNDELIDEDDEDQHTLKRRRGLIKKEEEKLRTVDVEVVDELPKAQKDEDFSVEELLQKEEEEEELSSEEEFVEEDDPERLWCICQRPHNNRFMICCDTCEDWFHGSCVGITKAMGKKMEEDGKEWICPNCKRATKTLQGSASAVGDSQACGQCRTAVRRPGSVFCSDACVLTNAASALRATHEPLQMNVGEVAGRKPSVDQQVKSDPRVLVVNNNTGHVLSGKDAPTLSELTEFMRLNPDYSLVQPGAVNPRRASESSEPRVADPRAPNKPGRITINVSKAAAQAGFKENLQSGSSSAPVTQTSGPRKTILLTSVKAPPNVAAAAAEQLHPKPVKKHKPETPQPQLKQSKKRSRSESESSRAEHPPSAPAAPPTPAAPTVHDIRRNVRKALTDCLLRRCEQNRAEFPDVDKNKIEELVKTIENELFVYFNKSVNIKYKSRYRSLVFNIRDEKNGGLYRQILTGAVTPLKLATMTSDEMASKELAEWRQTQGKKELEAIQKHELDRLALGNTYIMKSHKGEIEIDKDDFIKDREKAGEAVKLPEEEPLVEELTGVGTSGVAITAATIDDLKNKSDKHSSSRHKSSRDKRRYSERDHRDDDRKHSRDDEGKSSRKKSRGDDDDDSRRRRHHSDRGDRRDKKERDERRDKDHKRDSDDRRDKDHKRDSVDRRDKDHKRHSDDGRDKDYRRDSDDRRHRDKHDRRDRDRKRHDSDRHRHDSKSDRREKKSANEVTTSDDVVERRHLDSIDDADEEQDAQPSSTVGPLPGEASYTKLPLPPNLPTHLPHDQDDLIPSTTPPPMEDDPSYIPPYSPEAIPPESPIPARNGSDKYMLDSPQTPPSPSSTPPLDDGEYSPSAPPYPGTPHAAKARKTKPKRSSISKFEAPSRSAAEGIAIWRGVVQMTDVAKFTATAFEVSGGSVNFTQDVPDSIDIVGRISPENVWSYIADTKKAASKEILVVRFQPSSEEEKVFYIALYSYLSSKKRYGVVGNCDRSIKDFYIIPLASHQPIPQVLLPLDGPGFEEQRPHMLVGVVVRTKPKRIYDQFSGTWKDIPDVTKLSEEGSAMLSELKEASERSFTPPLPGSAYDPEEEEEMAVVAAGSKKPESASELEILLESPIIVTPPGAPDDDSDSEIVDIPSNKAVKRSTDQGESSGSKKAKTERSKEQESMLAELNRQIEQHKKELSAMHESISQKDKVVIAASRKETVLDEHDKNDSDKNKKKDPVKLDTSKINIPDNLHMILEGIKRKEEEIKQKQDEIVRRKNEAQSVIGGDTDMRRMLLQPPSFASIPGLPIEGRVDVTTAPLPSAYQSPVAVTSSLPHVGSAIQVPPTNALGSSVHPPSGASSAHLPHSFSSRGPPPSVELGPPHPQLSQPPPTIDSRADSTPALRPPSHHYMDAHAVPPSPSSVTHGYPPPQSPAGLPPRPIVPPRGGSHEYPPSPHPVPIGPPIPVAGRPPRPFGPPPHMPGHPPPYREGDEHYRAHFQPPPEDYEYGSPRNPGFRHMPRDDHRFRGLPYDDYRGYPDERDRRYLDERGPHDHEEFDYRRGHREWEGPKHWRGRGRADWDRRGRGRGRW</sequence>
<feature type="compositionally biased region" description="Basic residues" evidence="9">
    <location>
        <begin position="1519"/>
        <end position="1529"/>
    </location>
</feature>
<dbReference type="PANTHER" id="PTHR11477">
    <property type="entry name" value="TRANSCRIPTION FACTOR S-II ZINC FINGER DOMAIN-CONTAINING PROTEIN"/>
    <property type="match status" value="1"/>
</dbReference>
<comment type="subcellular location">
    <subcellularLocation>
        <location evidence="1">Nucleus</location>
    </subcellularLocation>
</comment>
<dbReference type="SMART" id="SM00249">
    <property type="entry name" value="PHD"/>
    <property type="match status" value="1"/>
</dbReference>
<keyword evidence="2" id="KW-0479">Metal-binding</keyword>
<feature type="region of interest" description="Disordered" evidence="9">
    <location>
        <begin position="1"/>
        <end position="24"/>
    </location>
</feature>
<dbReference type="Gene3D" id="3.40.5.120">
    <property type="match status" value="1"/>
</dbReference>
<dbReference type="Pfam" id="PF00628">
    <property type="entry name" value="PHD"/>
    <property type="match status" value="1"/>
</dbReference>
<feature type="compositionally biased region" description="Acidic residues" evidence="9">
    <location>
        <begin position="921"/>
        <end position="933"/>
    </location>
</feature>
<feature type="region of interest" description="Disordered" evidence="9">
    <location>
        <begin position="673"/>
        <end position="762"/>
    </location>
</feature>
<dbReference type="GeneID" id="108681022"/>
<feature type="compositionally biased region" description="Acidic residues" evidence="9">
    <location>
        <begin position="288"/>
        <end position="308"/>
    </location>
</feature>
<feature type="compositionally biased region" description="Pro residues" evidence="9">
    <location>
        <begin position="2295"/>
        <end position="2315"/>
    </location>
</feature>
<dbReference type="PROSITE" id="PS51321">
    <property type="entry name" value="TFIIS_CENTRAL"/>
    <property type="match status" value="1"/>
</dbReference>
<evidence type="ECO:0000313" key="12">
    <source>
        <dbReference type="Proteomes" id="UP000694843"/>
    </source>
</evidence>
<feature type="compositionally biased region" description="Basic residues" evidence="9">
    <location>
        <begin position="210"/>
        <end position="223"/>
    </location>
</feature>
<accession>A0A8B7PH19</accession>
<feature type="compositionally biased region" description="Basic and acidic residues" evidence="9">
    <location>
        <begin position="2441"/>
        <end position="2505"/>
    </location>
</feature>
<dbReference type="Pfam" id="PF07533">
    <property type="entry name" value="BRK"/>
    <property type="match status" value="1"/>
</dbReference>
<dbReference type="InterPro" id="IPR037259">
    <property type="entry name" value="BRK_sf"/>
</dbReference>
<dbReference type="Pfam" id="PF07744">
    <property type="entry name" value="SPOC"/>
    <property type="match status" value="1"/>
</dbReference>
<feature type="compositionally biased region" description="Pro residues" evidence="9">
    <location>
        <begin position="2350"/>
        <end position="2366"/>
    </location>
</feature>
<name>A0A8B7PH19_HYAAZ</name>
<dbReference type="SUPFAM" id="SSF57903">
    <property type="entry name" value="FYVE/PHD zinc finger"/>
    <property type="match status" value="1"/>
</dbReference>
<dbReference type="SUPFAM" id="SSF160481">
    <property type="entry name" value="BRK domain-like"/>
    <property type="match status" value="1"/>
</dbReference>
<feature type="region of interest" description="Disordered" evidence="9">
    <location>
        <begin position="1263"/>
        <end position="1323"/>
    </location>
</feature>
<evidence type="ECO:0000256" key="4">
    <source>
        <dbReference type="ARBA" id="ARBA00022833"/>
    </source>
</evidence>
<dbReference type="InterPro" id="IPR019787">
    <property type="entry name" value="Znf_PHD-finger"/>
</dbReference>
<reference evidence="13" key="1">
    <citation type="submission" date="2025-08" db="UniProtKB">
        <authorList>
            <consortium name="RefSeq"/>
        </authorList>
    </citation>
    <scope>IDENTIFICATION</scope>
    <source>
        <tissue evidence="13">Whole organism</tissue>
    </source>
</reference>
<feature type="region of interest" description="Disordered" evidence="9">
    <location>
        <begin position="2141"/>
        <end position="2169"/>
    </location>
</feature>
<dbReference type="InterPro" id="IPR036575">
    <property type="entry name" value="TFIIS_cen_dom_sf"/>
</dbReference>
<evidence type="ECO:0000256" key="9">
    <source>
        <dbReference type="SAM" id="MobiDB-lite"/>
    </source>
</evidence>
<keyword evidence="6" id="KW-0804">Transcription</keyword>
<dbReference type="InterPro" id="IPR011011">
    <property type="entry name" value="Znf_FYVE_PHD"/>
</dbReference>
<dbReference type="CDD" id="cd21541">
    <property type="entry name" value="SPOC_PHF3-like"/>
    <property type="match status" value="1"/>
</dbReference>
<dbReference type="SUPFAM" id="SSF46942">
    <property type="entry name" value="Elongation factor TFIIS domain 2"/>
    <property type="match status" value="1"/>
</dbReference>
<evidence type="ECO:0000259" key="10">
    <source>
        <dbReference type="PROSITE" id="PS50016"/>
    </source>
</evidence>
<evidence type="ECO:0000256" key="6">
    <source>
        <dbReference type="ARBA" id="ARBA00023163"/>
    </source>
</evidence>
<feature type="region of interest" description="Disordered" evidence="9">
    <location>
        <begin position="2194"/>
        <end position="2213"/>
    </location>
</feature>
<feature type="compositionally biased region" description="Basic and acidic residues" evidence="9">
    <location>
        <begin position="696"/>
        <end position="706"/>
    </location>
</feature>
<protein>
    <submittedName>
        <fullName evidence="13">PHD finger protein 3 isoform X1</fullName>
    </submittedName>
</protein>
<gene>
    <name evidence="13" type="primary">LOC108681022</name>
</gene>
<feature type="compositionally biased region" description="Polar residues" evidence="9">
    <location>
        <begin position="179"/>
        <end position="194"/>
    </location>
</feature>
<evidence type="ECO:0000256" key="7">
    <source>
        <dbReference type="ARBA" id="ARBA00023242"/>
    </source>
</evidence>
<feature type="compositionally biased region" description="Basic and acidic residues" evidence="9">
    <location>
        <begin position="224"/>
        <end position="233"/>
    </location>
</feature>
<dbReference type="InterPro" id="IPR019786">
    <property type="entry name" value="Zinc_finger_PHD-type_CS"/>
</dbReference>
<evidence type="ECO:0000256" key="1">
    <source>
        <dbReference type="ARBA" id="ARBA00004123"/>
    </source>
</evidence>
<dbReference type="InterPro" id="IPR001965">
    <property type="entry name" value="Znf_PHD"/>
</dbReference>
<feature type="compositionally biased region" description="Basic and acidic residues" evidence="9">
    <location>
        <begin position="1530"/>
        <end position="1551"/>
    </location>
</feature>
<feature type="compositionally biased region" description="Acidic residues" evidence="9">
    <location>
        <begin position="517"/>
        <end position="542"/>
    </location>
</feature>
<dbReference type="PANTHER" id="PTHR11477:SF51">
    <property type="entry name" value="PROTEIN PARTNER OF SNF, ISOFORM B"/>
    <property type="match status" value="1"/>
</dbReference>
<evidence type="ECO:0000256" key="5">
    <source>
        <dbReference type="ARBA" id="ARBA00023015"/>
    </source>
</evidence>
<dbReference type="PROSITE" id="PS01359">
    <property type="entry name" value="ZF_PHD_1"/>
    <property type="match status" value="1"/>
</dbReference>
<feature type="compositionally biased region" description="Basic and acidic residues" evidence="9">
    <location>
        <begin position="1572"/>
        <end position="1668"/>
    </location>
</feature>
<feature type="compositionally biased region" description="Low complexity" evidence="9">
    <location>
        <begin position="580"/>
        <end position="592"/>
    </location>
</feature>
<feature type="compositionally biased region" description="Basic and acidic residues" evidence="9">
    <location>
        <begin position="1194"/>
        <end position="1205"/>
    </location>
</feature>
<dbReference type="KEGG" id="hazt:108681022"/>
<feature type="compositionally biased region" description="Acidic residues" evidence="9">
    <location>
        <begin position="873"/>
        <end position="885"/>
    </location>
</feature>
<dbReference type="InterPro" id="IPR012921">
    <property type="entry name" value="SPOC_C"/>
</dbReference>
<feature type="compositionally biased region" description="Low complexity" evidence="9">
    <location>
        <begin position="745"/>
        <end position="754"/>
    </location>
</feature>
<feature type="compositionally biased region" description="Basic residues" evidence="9">
    <location>
        <begin position="1805"/>
        <end position="1816"/>
    </location>
</feature>
<feature type="compositionally biased region" description="Low complexity" evidence="9">
    <location>
        <begin position="846"/>
        <end position="856"/>
    </location>
</feature>
<dbReference type="GO" id="GO:0005634">
    <property type="term" value="C:nucleus"/>
    <property type="evidence" value="ECO:0007669"/>
    <property type="project" value="UniProtKB-SubCell"/>
</dbReference>
<evidence type="ECO:0000313" key="13">
    <source>
        <dbReference type="RefSeq" id="XP_018025448.1"/>
    </source>
</evidence>
<keyword evidence="7" id="KW-0539">Nucleus</keyword>
<evidence type="ECO:0000259" key="11">
    <source>
        <dbReference type="PROSITE" id="PS51321"/>
    </source>
</evidence>
<feature type="compositionally biased region" description="Basic and acidic residues" evidence="9">
    <location>
        <begin position="2194"/>
        <end position="2203"/>
    </location>
</feature>
<dbReference type="Gene3D" id="3.30.40.10">
    <property type="entry name" value="Zinc/RING finger domain, C3HC4 (zinc finger)"/>
    <property type="match status" value="1"/>
</dbReference>
<feature type="region of interest" description="Disordered" evidence="9">
    <location>
        <begin position="1511"/>
        <end position="1822"/>
    </location>
</feature>
<feature type="compositionally biased region" description="Basic and acidic residues" evidence="9">
    <location>
        <begin position="543"/>
        <end position="564"/>
    </location>
</feature>
<feature type="region of interest" description="Disordered" evidence="9">
    <location>
        <begin position="846"/>
        <end position="956"/>
    </location>
</feature>
<dbReference type="CTD" id="41524"/>
<dbReference type="InterPro" id="IPR013083">
    <property type="entry name" value="Znf_RING/FYVE/PHD"/>
</dbReference>